<keyword evidence="3" id="KW-1185">Reference proteome</keyword>
<dbReference type="EMBL" id="CACRZD030000067">
    <property type="protein sequence ID" value="CAA6674010.1"/>
    <property type="molecule type" value="Genomic_DNA"/>
</dbReference>
<sequence length="156" mass="18606">MLLRKYSVNYRIATPYHPQTNGQVELANREIKKILQKVFSPNRKDWSEKLNDALWAYRTAYKPPLDASPYRLVYGKSYHLPVEIQHRAYWAIRKLNMDTKKSGHKRFLQLHELDEIRNEAYENSLIYKAKVKDFHDKYITRKNIESGQKFGCTTLD</sequence>
<dbReference type="PANTHER" id="PTHR48475:SF1">
    <property type="entry name" value="RNASE H TYPE-1 DOMAIN-CONTAINING PROTEIN"/>
    <property type="match status" value="1"/>
</dbReference>
<evidence type="ECO:0000313" key="2">
    <source>
        <dbReference type="EMBL" id="CAA6674010.1"/>
    </source>
</evidence>
<organism evidence="2 3">
    <name type="scientific">Spirodela intermedia</name>
    <name type="common">Intermediate duckweed</name>
    <dbReference type="NCBI Taxonomy" id="51605"/>
    <lineage>
        <taxon>Eukaryota</taxon>
        <taxon>Viridiplantae</taxon>
        <taxon>Streptophyta</taxon>
        <taxon>Embryophyta</taxon>
        <taxon>Tracheophyta</taxon>
        <taxon>Spermatophyta</taxon>
        <taxon>Magnoliopsida</taxon>
        <taxon>Liliopsida</taxon>
        <taxon>Araceae</taxon>
        <taxon>Lemnoideae</taxon>
        <taxon>Spirodela</taxon>
    </lineage>
</organism>
<name>A0ABN7E8E6_SPIIN</name>
<dbReference type="InterPro" id="IPR036397">
    <property type="entry name" value="RNaseH_sf"/>
</dbReference>
<dbReference type="InterPro" id="IPR001584">
    <property type="entry name" value="Integrase_cat-core"/>
</dbReference>
<gene>
    <name evidence="2" type="ORF">SI7747_UN020368</name>
</gene>
<proteinExistence type="predicted"/>
<evidence type="ECO:0000259" key="1">
    <source>
        <dbReference type="PROSITE" id="PS50994"/>
    </source>
</evidence>
<protein>
    <recommendedName>
        <fullName evidence="1">Integrase catalytic domain-containing protein</fullName>
    </recommendedName>
</protein>
<dbReference type="PROSITE" id="PS50994">
    <property type="entry name" value="INTEGRASE"/>
    <property type="match status" value="1"/>
</dbReference>
<dbReference type="Proteomes" id="UP001189122">
    <property type="component" value="Unassembled WGS sequence"/>
</dbReference>
<dbReference type="Gene3D" id="3.30.420.10">
    <property type="entry name" value="Ribonuclease H-like superfamily/Ribonuclease H"/>
    <property type="match status" value="1"/>
</dbReference>
<dbReference type="PANTHER" id="PTHR48475">
    <property type="entry name" value="RIBONUCLEASE H"/>
    <property type="match status" value="1"/>
</dbReference>
<reference evidence="3" key="1">
    <citation type="journal article" date="2020" name="Sci. Rep.">
        <title>Chromosome-scale genome assembly for the duckweed Spirodela intermedia, integrating cytogenetic maps, PacBio and Oxford Nanopore libraries.</title>
        <authorList>
            <person name="Hoang P.T.N."/>
            <person name="Fiebig A."/>
            <person name="Novak P."/>
            <person name="Macas J."/>
            <person name="Cao H.X."/>
            <person name="Stepanenko A."/>
            <person name="Chen G."/>
            <person name="Borisjuk N."/>
            <person name="Scholz U."/>
            <person name="Schubert I."/>
        </authorList>
    </citation>
    <scope>NUCLEOTIDE SEQUENCE [LARGE SCALE GENOMIC DNA]</scope>
</reference>
<comment type="caution">
    <text evidence="2">The sequence shown here is derived from an EMBL/GenBank/DDBJ whole genome shotgun (WGS) entry which is preliminary data.</text>
</comment>
<evidence type="ECO:0000313" key="3">
    <source>
        <dbReference type="Proteomes" id="UP001189122"/>
    </source>
</evidence>
<dbReference type="SUPFAM" id="SSF53098">
    <property type="entry name" value="Ribonuclease H-like"/>
    <property type="match status" value="1"/>
</dbReference>
<accession>A0ABN7E8E6</accession>
<dbReference type="InterPro" id="IPR012337">
    <property type="entry name" value="RNaseH-like_sf"/>
</dbReference>
<feature type="domain" description="Integrase catalytic" evidence="1">
    <location>
        <begin position="1"/>
        <end position="77"/>
    </location>
</feature>